<feature type="binding site" evidence="6">
    <location>
        <position position="111"/>
    </location>
    <ligand>
        <name>S-adenosyl-L-methionine</name>
        <dbReference type="ChEBI" id="CHEBI:59789"/>
    </ligand>
</feature>
<name>A0A1F6CPT0_9BACT</name>
<dbReference type="SUPFAM" id="SSF81799">
    <property type="entry name" value="Putative methyltransferase TM0872, insert domain"/>
    <property type="match status" value="1"/>
</dbReference>
<feature type="binding site" evidence="6">
    <location>
        <position position="90"/>
    </location>
    <ligand>
        <name>S-adenosyl-L-methionine</name>
        <dbReference type="ChEBI" id="CHEBI:59789"/>
    </ligand>
</feature>
<keyword evidence="5 6" id="KW-0949">S-adenosyl-L-methionine</keyword>
<dbReference type="PANTHER" id="PTHR11265:SF0">
    <property type="entry name" value="12S RRNA N4-METHYLCYTIDINE METHYLTRANSFERASE"/>
    <property type="match status" value="1"/>
</dbReference>
<dbReference type="EC" id="2.1.1.199" evidence="6"/>
<proteinExistence type="inferred from homology"/>
<comment type="catalytic activity">
    <reaction evidence="6">
        <text>cytidine(1402) in 16S rRNA + S-adenosyl-L-methionine = N(4)-methylcytidine(1402) in 16S rRNA + S-adenosyl-L-homocysteine + H(+)</text>
        <dbReference type="Rhea" id="RHEA:42928"/>
        <dbReference type="Rhea" id="RHEA-COMP:10286"/>
        <dbReference type="Rhea" id="RHEA-COMP:10287"/>
        <dbReference type="ChEBI" id="CHEBI:15378"/>
        <dbReference type="ChEBI" id="CHEBI:57856"/>
        <dbReference type="ChEBI" id="CHEBI:59789"/>
        <dbReference type="ChEBI" id="CHEBI:74506"/>
        <dbReference type="ChEBI" id="CHEBI:82748"/>
        <dbReference type="EC" id="2.1.1.199"/>
    </reaction>
</comment>
<keyword evidence="6" id="KW-0963">Cytoplasm</keyword>
<accession>A0A1F6CPT0</accession>
<comment type="similarity">
    <text evidence="1 6">Belongs to the methyltransferase superfamily. RsmH family.</text>
</comment>
<dbReference type="SUPFAM" id="SSF53335">
    <property type="entry name" value="S-adenosyl-L-methionine-dependent methyltransferases"/>
    <property type="match status" value="1"/>
</dbReference>
<gene>
    <name evidence="6" type="primary">rsmH</name>
    <name evidence="7" type="ORF">A2704_02915</name>
</gene>
<protein>
    <recommendedName>
        <fullName evidence="6">Ribosomal RNA small subunit methyltransferase H</fullName>
        <ecNumber evidence="6">2.1.1.199</ecNumber>
    </recommendedName>
    <alternativeName>
        <fullName evidence="6">16S rRNA m(4)C1402 methyltransferase</fullName>
    </alternativeName>
    <alternativeName>
        <fullName evidence="6">rRNA (cytosine-N(4)-)-methyltransferase RsmH</fullName>
    </alternativeName>
</protein>
<evidence type="ECO:0000256" key="2">
    <source>
        <dbReference type="ARBA" id="ARBA00022552"/>
    </source>
</evidence>
<comment type="caution">
    <text evidence="7">The sequence shown here is derived from an EMBL/GenBank/DDBJ whole genome shotgun (WGS) entry which is preliminary data.</text>
</comment>
<dbReference type="PANTHER" id="PTHR11265">
    <property type="entry name" value="S-ADENOSYL-METHYLTRANSFERASE MRAW"/>
    <property type="match status" value="1"/>
</dbReference>
<dbReference type="GO" id="GO:0071424">
    <property type="term" value="F:rRNA (cytosine-N4-)-methyltransferase activity"/>
    <property type="evidence" value="ECO:0007669"/>
    <property type="project" value="UniProtKB-UniRule"/>
</dbReference>
<dbReference type="EMBL" id="MFKW01000037">
    <property type="protein sequence ID" value="OGG51176.1"/>
    <property type="molecule type" value="Genomic_DNA"/>
</dbReference>
<dbReference type="Gene3D" id="3.40.50.150">
    <property type="entry name" value="Vaccinia Virus protein VP39"/>
    <property type="match status" value="1"/>
</dbReference>
<feature type="binding site" evidence="6">
    <location>
        <begin position="43"/>
        <end position="45"/>
    </location>
    <ligand>
        <name>S-adenosyl-L-methionine</name>
        <dbReference type="ChEBI" id="CHEBI:59789"/>
    </ligand>
</feature>
<dbReference type="GO" id="GO:0005737">
    <property type="term" value="C:cytoplasm"/>
    <property type="evidence" value="ECO:0007669"/>
    <property type="project" value="UniProtKB-SubCell"/>
</dbReference>
<feature type="binding site" evidence="6">
    <location>
        <position position="118"/>
    </location>
    <ligand>
        <name>S-adenosyl-L-methionine</name>
        <dbReference type="ChEBI" id="CHEBI:59789"/>
    </ligand>
</feature>
<organism evidence="7 8">
    <name type="scientific">Candidatus Kaiserbacteria bacterium RIFCSPHIGHO2_01_FULL_54_36b</name>
    <dbReference type="NCBI Taxonomy" id="1798483"/>
    <lineage>
        <taxon>Bacteria</taxon>
        <taxon>Candidatus Kaiseribacteriota</taxon>
    </lineage>
</organism>
<evidence type="ECO:0000256" key="1">
    <source>
        <dbReference type="ARBA" id="ARBA00010396"/>
    </source>
</evidence>
<evidence type="ECO:0000256" key="6">
    <source>
        <dbReference type="HAMAP-Rule" id="MF_01007"/>
    </source>
</evidence>
<evidence type="ECO:0000256" key="3">
    <source>
        <dbReference type="ARBA" id="ARBA00022603"/>
    </source>
</evidence>
<keyword evidence="4 6" id="KW-0808">Transferase</keyword>
<dbReference type="InterPro" id="IPR002903">
    <property type="entry name" value="RsmH"/>
</dbReference>
<dbReference type="InterPro" id="IPR023397">
    <property type="entry name" value="SAM-dep_MeTrfase_MraW_recog"/>
</dbReference>
<feature type="binding site" evidence="6">
    <location>
        <position position="63"/>
    </location>
    <ligand>
        <name>S-adenosyl-L-methionine</name>
        <dbReference type="ChEBI" id="CHEBI:59789"/>
    </ligand>
</feature>
<sequence length="318" mass="34893">MSGKASFAKASEATHQPVLLHEAVELLAIEPDDTVIDATLGGGGHALASVGKLGERGVFVGFDLDAAAIERAQTALASVASKVHLIKANFRDMKAELGKLGCTEITKALFDLGWSSYQLDSRLRQGFGGQAGRGFSFQSDQPLLMTYKKDPSPDDLTAKTIVNEWSEESLADIIYGWGEERYSRRIARRIVEQREKKPFATARELADAIYAAVPPRYRFGRIHPATRTFQALRIAVNDELGALEAGLKSAWSILAPEGRIAVISFHSIEDRLVKQLFRHWEEAGEGKRVNKKPIAASSGEIAQNPRARSAKLRVIQKL</sequence>
<dbReference type="Pfam" id="PF01795">
    <property type="entry name" value="Methyltransf_5"/>
    <property type="match status" value="1"/>
</dbReference>
<comment type="function">
    <text evidence="6">Specifically methylates the N4 position of cytidine in position 1402 (C1402) of 16S rRNA.</text>
</comment>
<dbReference type="GO" id="GO:0070475">
    <property type="term" value="P:rRNA base methylation"/>
    <property type="evidence" value="ECO:0007669"/>
    <property type="project" value="UniProtKB-UniRule"/>
</dbReference>
<keyword evidence="3 6" id="KW-0489">Methyltransferase</keyword>
<dbReference type="Gene3D" id="1.10.150.170">
    <property type="entry name" value="Putative methyltransferase TM0872, insert domain"/>
    <property type="match status" value="1"/>
</dbReference>
<dbReference type="Proteomes" id="UP000176445">
    <property type="component" value="Unassembled WGS sequence"/>
</dbReference>
<dbReference type="NCBIfam" id="TIGR00006">
    <property type="entry name" value="16S rRNA (cytosine(1402)-N(4))-methyltransferase RsmH"/>
    <property type="match status" value="1"/>
</dbReference>
<keyword evidence="2 6" id="KW-0698">rRNA processing</keyword>
<dbReference type="AlphaFoldDB" id="A0A1F6CPT0"/>
<dbReference type="InterPro" id="IPR029063">
    <property type="entry name" value="SAM-dependent_MTases_sf"/>
</dbReference>
<evidence type="ECO:0000313" key="7">
    <source>
        <dbReference type="EMBL" id="OGG51176.1"/>
    </source>
</evidence>
<evidence type="ECO:0000313" key="8">
    <source>
        <dbReference type="Proteomes" id="UP000176445"/>
    </source>
</evidence>
<dbReference type="PIRSF" id="PIRSF004486">
    <property type="entry name" value="MraW"/>
    <property type="match status" value="1"/>
</dbReference>
<evidence type="ECO:0000256" key="5">
    <source>
        <dbReference type="ARBA" id="ARBA00022691"/>
    </source>
</evidence>
<dbReference type="HAMAP" id="MF_01007">
    <property type="entry name" value="16SrRNA_methyltr_H"/>
    <property type="match status" value="1"/>
</dbReference>
<comment type="subcellular location">
    <subcellularLocation>
        <location evidence="6">Cytoplasm</location>
    </subcellularLocation>
</comment>
<reference evidence="7 8" key="1">
    <citation type="journal article" date="2016" name="Nat. Commun.">
        <title>Thousands of microbial genomes shed light on interconnected biogeochemical processes in an aquifer system.</title>
        <authorList>
            <person name="Anantharaman K."/>
            <person name="Brown C.T."/>
            <person name="Hug L.A."/>
            <person name="Sharon I."/>
            <person name="Castelle C.J."/>
            <person name="Probst A.J."/>
            <person name="Thomas B.C."/>
            <person name="Singh A."/>
            <person name="Wilkins M.J."/>
            <person name="Karaoz U."/>
            <person name="Brodie E.L."/>
            <person name="Williams K.H."/>
            <person name="Hubbard S.S."/>
            <person name="Banfield J.F."/>
        </authorList>
    </citation>
    <scope>NUCLEOTIDE SEQUENCE [LARGE SCALE GENOMIC DNA]</scope>
</reference>
<evidence type="ECO:0000256" key="4">
    <source>
        <dbReference type="ARBA" id="ARBA00022679"/>
    </source>
</evidence>